<dbReference type="Proteomes" id="UP001501447">
    <property type="component" value="Unassembled WGS sequence"/>
</dbReference>
<feature type="region of interest" description="Disordered" evidence="1">
    <location>
        <begin position="134"/>
        <end position="285"/>
    </location>
</feature>
<name>A0ABN3R0A4_9ACTN</name>
<gene>
    <name evidence="2" type="ORF">GCM10009863_65610</name>
</gene>
<dbReference type="EMBL" id="BAAARJ010000035">
    <property type="protein sequence ID" value="GAA2639483.1"/>
    <property type="molecule type" value="Genomic_DNA"/>
</dbReference>
<comment type="caution">
    <text evidence="2">The sequence shown here is derived from an EMBL/GenBank/DDBJ whole genome shotgun (WGS) entry which is preliminary data.</text>
</comment>
<evidence type="ECO:0000313" key="3">
    <source>
        <dbReference type="Proteomes" id="UP001501447"/>
    </source>
</evidence>
<evidence type="ECO:0000313" key="2">
    <source>
        <dbReference type="EMBL" id="GAA2639483.1"/>
    </source>
</evidence>
<feature type="compositionally biased region" description="Basic and acidic residues" evidence="1">
    <location>
        <begin position="154"/>
        <end position="168"/>
    </location>
</feature>
<accession>A0ABN3R0A4</accession>
<proteinExistence type="predicted"/>
<protein>
    <submittedName>
        <fullName evidence="2">Uncharacterized protein</fullName>
    </submittedName>
</protein>
<feature type="compositionally biased region" description="Polar residues" evidence="1">
    <location>
        <begin position="141"/>
        <end position="153"/>
    </location>
</feature>
<feature type="compositionally biased region" description="Low complexity" evidence="1">
    <location>
        <begin position="224"/>
        <end position="235"/>
    </location>
</feature>
<organism evidence="2 3">
    <name type="scientific">Streptomyces axinellae</name>
    <dbReference type="NCBI Taxonomy" id="552788"/>
    <lineage>
        <taxon>Bacteria</taxon>
        <taxon>Bacillati</taxon>
        <taxon>Actinomycetota</taxon>
        <taxon>Actinomycetes</taxon>
        <taxon>Kitasatosporales</taxon>
        <taxon>Streptomycetaceae</taxon>
        <taxon>Streptomyces</taxon>
    </lineage>
</organism>
<reference evidence="2 3" key="1">
    <citation type="journal article" date="2019" name="Int. J. Syst. Evol. Microbiol.">
        <title>The Global Catalogue of Microorganisms (GCM) 10K type strain sequencing project: providing services to taxonomists for standard genome sequencing and annotation.</title>
        <authorList>
            <consortium name="The Broad Institute Genomics Platform"/>
            <consortium name="The Broad Institute Genome Sequencing Center for Infectious Disease"/>
            <person name="Wu L."/>
            <person name="Ma J."/>
        </authorList>
    </citation>
    <scope>NUCLEOTIDE SEQUENCE [LARGE SCALE GENOMIC DNA]</scope>
    <source>
        <strain evidence="2 3">JCM 16373</strain>
    </source>
</reference>
<feature type="region of interest" description="Disordered" evidence="1">
    <location>
        <begin position="352"/>
        <end position="378"/>
    </location>
</feature>
<keyword evidence="3" id="KW-1185">Reference proteome</keyword>
<evidence type="ECO:0000256" key="1">
    <source>
        <dbReference type="SAM" id="MobiDB-lite"/>
    </source>
</evidence>
<sequence>MDSEGNPIEVEFVEDGRRTARVRSAASTSRYRKSRDEYGAAVLKAVDRANGRKAPFESTLDLVWRRARAAMYYAAGKDAKSQSKDVRELETWFRNIDHQAEGARLNGATPEGFKGGCVAGKTWTRGNEFLRPDFARAAPARQQTTLASSSRTGGHQDSRYAVPHHDSGHGMAQQAPGYGMAQQAPGHGMAQQTPGYGAPGPRPFAEGEYDAPAPRISVQGGYGAPDPAWAPAAEPVTRRPPPPGWDHLPSGGQEPSYQDDRAYPHPAATYLPPSGMSAAARAHPGDEVPEFQARHDLASGGVVLPPLVQSRDGLAPYQGQAAPLPAIRTDVAFLGVLPRPVRGGGAVLAPLSRGGDVHNPPPNRGFQSLAPGMRRGGR</sequence>